<reference evidence="3" key="1">
    <citation type="submission" date="2016-09" db="EMBL/GenBank/DDBJ databases">
        <title>Acidihalobacter prosperus F5.</title>
        <authorList>
            <person name="Khaleque H.N."/>
            <person name="Ramsay J.P."/>
            <person name="Kaksonen A.H."/>
            <person name="Boxall N.J."/>
            <person name="Watkin E.L.J."/>
        </authorList>
    </citation>
    <scope>NUCLEOTIDE SEQUENCE [LARGE SCALE GENOMIC DNA]</scope>
    <source>
        <strain evidence="3">F5</strain>
    </source>
</reference>
<dbReference type="InterPro" id="IPR014914">
    <property type="entry name" value="RES_dom"/>
</dbReference>
<dbReference type="AlphaFoldDB" id="A0A1D8IQZ6"/>
<evidence type="ECO:0000313" key="2">
    <source>
        <dbReference type="EMBL" id="AOU98825.1"/>
    </source>
</evidence>
<protein>
    <recommendedName>
        <fullName evidence="1">RES domain-containing protein</fullName>
    </recommendedName>
</protein>
<sequence>MDIWEACHGAHHIGALQISVYRVVESQARAATLDLVDTLAEQALLEELIEQTKPALPPTVMRLPYLLQSPFRYPPLRHGSRFGGREVGGMFYASLNINTALAETAYYRFVFLTGMSSPPAGGVNTDLSSFRVGIRATHAVCLDIPPFDVYVDAISSRSTYTTAQHLGDAMRREGVEVARYISARDPKHGRNLVVFSPGVFSGAPRDLRSWRCTTTVDRVVFVAAHHDEGLQFEREIFEVDGHLPAPAP</sequence>
<dbReference type="SMART" id="SM00953">
    <property type="entry name" value="RES"/>
    <property type="match status" value="1"/>
</dbReference>
<name>A0A1D8IQZ6_9GAMM</name>
<feature type="domain" description="RES" evidence="1">
    <location>
        <begin position="70"/>
        <end position="206"/>
    </location>
</feature>
<dbReference type="RefSeq" id="WP_070079181.1">
    <property type="nucleotide sequence ID" value="NZ_CP017415.1"/>
</dbReference>
<dbReference type="KEGG" id="aprs:BI364_13405"/>
<evidence type="ECO:0000313" key="3">
    <source>
        <dbReference type="Proteomes" id="UP000095401"/>
    </source>
</evidence>
<evidence type="ECO:0000259" key="1">
    <source>
        <dbReference type="SMART" id="SM00953"/>
    </source>
</evidence>
<proteinExistence type="predicted"/>
<gene>
    <name evidence="2" type="ORF">BI364_13405</name>
</gene>
<accession>A0A1D8IQZ6</accession>
<dbReference type="Proteomes" id="UP000095401">
    <property type="component" value="Chromosome"/>
</dbReference>
<keyword evidence="3" id="KW-1185">Reference proteome</keyword>
<organism evidence="2 3">
    <name type="scientific">Acidihalobacter yilgarnensis</name>
    <dbReference type="NCBI Taxonomy" id="2819280"/>
    <lineage>
        <taxon>Bacteria</taxon>
        <taxon>Pseudomonadati</taxon>
        <taxon>Pseudomonadota</taxon>
        <taxon>Gammaproteobacteria</taxon>
        <taxon>Chromatiales</taxon>
        <taxon>Ectothiorhodospiraceae</taxon>
        <taxon>Acidihalobacter</taxon>
    </lineage>
</organism>
<dbReference type="EMBL" id="CP017415">
    <property type="protein sequence ID" value="AOU98825.1"/>
    <property type="molecule type" value="Genomic_DNA"/>
</dbReference>
<dbReference type="Pfam" id="PF08808">
    <property type="entry name" value="RES"/>
    <property type="match status" value="1"/>
</dbReference>